<evidence type="ECO:0000256" key="1">
    <source>
        <dbReference type="SAM" id="MobiDB-lite"/>
    </source>
</evidence>
<dbReference type="Pfam" id="PF01370">
    <property type="entry name" value="Epimerase"/>
    <property type="match status" value="1"/>
</dbReference>
<dbReference type="FunCoup" id="A0A5J5EXI4">
    <property type="interactions" value="15"/>
</dbReference>
<evidence type="ECO:0000259" key="2">
    <source>
        <dbReference type="Pfam" id="PF01370"/>
    </source>
</evidence>
<name>A0A5J5EXI4_9PEZI</name>
<dbReference type="InterPro" id="IPR001509">
    <property type="entry name" value="Epimerase_deHydtase"/>
</dbReference>
<comment type="caution">
    <text evidence="3">The sequence shown here is derived from an EMBL/GenBank/DDBJ whole genome shotgun (WGS) entry which is preliminary data.</text>
</comment>
<protein>
    <recommendedName>
        <fullName evidence="2">NAD-dependent epimerase/dehydratase domain-containing protein</fullName>
    </recommendedName>
</protein>
<feature type="domain" description="NAD-dependent epimerase/dehydratase" evidence="2">
    <location>
        <begin position="153"/>
        <end position="243"/>
    </location>
</feature>
<evidence type="ECO:0000313" key="3">
    <source>
        <dbReference type="EMBL" id="KAA8906428.1"/>
    </source>
</evidence>
<dbReference type="InterPro" id="IPR036291">
    <property type="entry name" value="NAD(P)-bd_dom_sf"/>
</dbReference>
<dbReference type="InterPro" id="IPR051783">
    <property type="entry name" value="NAD(P)-dependent_oxidoreduct"/>
</dbReference>
<sequence length="369" mass="41287">MAPPQILVTGANYLSRAIRDNLAKEHPQYNITAISQDPASLESLREHAQKSDIVIHAGSPDDSTLIDSLLTGMKHRGKNCFFVFTSGNITTPGIKMSEQPTSEGGETKEVPAAQSSIGRSKSTEFGLRDPKVWSDINDIGEIRSLPKQQAHRRTDNMVFNAAKDYGKHIHTAIVCPPDVYGTQQLKRASIEKKQECRMLPLYFEEISRQKYALYVGRGQNMRSLVHINDLCKLYSLLIEEAAKSLESGKVRKECWGDNGFYFSSYDEEVAMRDVSKAAAKIMKSHGLIQQENAKSCSLEEAEDMIDGSGMALPMFGGNSRSRADRAHKYLGWKPQGPFFWEVLENDLCNFKGNDPLRDYYPAHMCPQVG</sequence>
<dbReference type="OrthoDB" id="2130169at2759"/>
<dbReference type="EMBL" id="VXIS01000089">
    <property type="protein sequence ID" value="KAA8906428.1"/>
    <property type="molecule type" value="Genomic_DNA"/>
</dbReference>
<dbReference type="Proteomes" id="UP000326924">
    <property type="component" value="Unassembled WGS sequence"/>
</dbReference>
<dbReference type="PANTHER" id="PTHR48079">
    <property type="entry name" value="PROTEIN YEEZ"/>
    <property type="match status" value="1"/>
</dbReference>
<dbReference type="GO" id="GO:0005737">
    <property type="term" value="C:cytoplasm"/>
    <property type="evidence" value="ECO:0007669"/>
    <property type="project" value="TreeGrafter"/>
</dbReference>
<dbReference type="Gene3D" id="3.40.50.720">
    <property type="entry name" value="NAD(P)-binding Rossmann-like Domain"/>
    <property type="match status" value="1"/>
</dbReference>
<reference evidence="3 4" key="1">
    <citation type="submission" date="2019-09" db="EMBL/GenBank/DDBJ databases">
        <title>Draft genome of the ectomycorrhizal ascomycete Sphaerosporella brunnea.</title>
        <authorList>
            <consortium name="DOE Joint Genome Institute"/>
            <person name="Benucci G.M."/>
            <person name="Marozzi G."/>
            <person name="Antonielli L."/>
            <person name="Sanchez S."/>
            <person name="Marco P."/>
            <person name="Wang X."/>
            <person name="Falini L.B."/>
            <person name="Barry K."/>
            <person name="Haridas S."/>
            <person name="Lipzen A."/>
            <person name="Labutti K."/>
            <person name="Grigoriev I.V."/>
            <person name="Murat C."/>
            <person name="Martin F."/>
            <person name="Albertini E."/>
            <person name="Donnini D."/>
            <person name="Bonito G."/>
        </authorList>
    </citation>
    <scope>NUCLEOTIDE SEQUENCE [LARGE SCALE GENOMIC DNA]</scope>
    <source>
        <strain evidence="3 4">Sb_GMNB300</strain>
    </source>
</reference>
<accession>A0A5J5EXI4</accession>
<dbReference type="AlphaFoldDB" id="A0A5J5EXI4"/>
<dbReference type="InParanoid" id="A0A5J5EXI4"/>
<gene>
    <name evidence="3" type="ORF">FN846DRAFT_907041</name>
</gene>
<dbReference type="SUPFAM" id="SSF51735">
    <property type="entry name" value="NAD(P)-binding Rossmann-fold domains"/>
    <property type="match status" value="1"/>
</dbReference>
<organism evidence="3 4">
    <name type="scientific">Sphaerosporella brunnea</name>
    <dbReference type="NCBI Taxonomy" id="1250544"/>
    <lineage>
        <taxon>Eukaryota</taxon>
        <taxon>Fungi</taxon>
        <taxon>Dikarya</taxon>
        <taxon>Ascomycota</taxon>
        <taxon>Pezizomycotina</taxon>
        <taxon>Pezizomycetes</taxon>
        <taxon>Pezizales</taxon>
        <taxon>Pyronemataceae</taxon>
        <taxon>Sphaerosporella</taxon>
    </lineage>
</organism>
<proteinExistence type="predicted"/>
<dbReference type="PANTHER" id="PTHR48079:SF6">
    <property type="entry name" value="NAD(P)-BINDING DOMAIN-CONTAINING PROTEIN-RELATED"/>
    <property type="match status" value="1"/>
</dbReference>
<evidence type="ECO:0000313" key="4">
    <source>
        <dbReference type="Proteomes" id="UP000326924"/>
    </source>
</evidence>
<keyword evidence="4" id="KW-1185">Reference proteome</keyword>
<feature type="region of interest" description="Disordered" evidence="1">
    <location>
        <begin position="97"/>
        <end position="121"/>
    </location>
</feature>
<dbReference type="GO" id="GO:0004029">
    <property type="term" value="F:aldehyde dehydrogenase (NAD+) activity"/>
    <property type="evidence" value="ECO:0007669"/>
    <property type="project" value="TreeGrafter"/>
</dbReference>